<dbReference type="SUPFAM" id="SSF50630">
    <property type="entry name" value="Acid proteases"/>
    <property type="match status" value="1"/>
</dbReference>
<dbReference type="Pfam" id="PF13975">
    <property type="entry name" value="gag-asp_proteas"/>
    <property type="match status" value="1"/>
</dbReference>
<organism evidence="10 11">
    <name type="scientific">Vigna mungo</name>
    <name type="common">Black gram</name>
    <name type="synonym">Phaseolus mungo</name>
    <dbReference type="NCBI Taxonomy" id="3915"/>
    <lineage>
        <taxon>Eukaryota</taxon>
        <taxon>Viridiplantae</taxon>
        <taxon>Streptophyta</taxon>
        <taxon>Embryophyta</taxon>
        <taxon>Tracheophyta</taxon>
        <taxon>Spermatophyta</taxon>
        <taxon>Magnoliopsida</taxon>
        <taxon>eudicotyledons</taxon>
        <taxon>Gunneridae</taxon>
        <taxon>Pentapetalae</taxon>
        <taxon>rosids</taxon>
        <taxon>fabids</taxon>
        <taxon>Fabales</taxon>
        <taxon>Fabaceae</taxon>
        <taxon>Papilionoideae</taxon>
        <taxon>50 kb inversion clade</taxon>
        <taxon>NPAAA clade</taxon>
        <taxon>indigoferoid/millettioid clade</taxon>
        <taxon>Phaseoleae</taxon>
        <taxon>Vigna</taxon>
    </lineage>
</organism>
<reference evidence="10 11" key="1">
    <citation type="journal article" date="2023" name="Life. Sci Alliance">
        <title>Evolutionary insights into 3D genome organization and epigenetic landscape of Vigna mungo.</title>
        <authorList>
            <person name="Junaid A."/>
            <person name="Singh B."/>
            <person name="Bhatia S."/>
        </authorList>
    </citation>
    <scope>NUCLEOTIDE SEQUENCE [LARGE SCALE GENOMIC DNA]</scope>
    <source>
        <strain evidence="10">Urdbean</strain>
    </source>
</reference>
<evidence type="ECO:0000259" key="9">
    <source>
        <dbReference type="PROSITE" id="PS50878"/>
    </source>
</evidence>
<name>A0AAQ3S6A6_VIGMU</name>
<dbReference type="InterPro" id="IPR043128">
    <property type="entry name" value="Rev_trsase/Diguanyl_cyclase"/>
</dbReference>
<dbReference type="Pfam" id="PF17919">
    <property type="entry name" value="RT_RNaseH_2"/>
    <property type="match status" value="1"/>
</dbReference>
<accession>A0AAQ3S6A6</accession>
<evidence type="ECO:0000256" key="3">
    <source>
        <dbReference type="ARBA" id="ARBA00022695"/>
    </source>
</evidence>
<evidence type="ECO:0000256" key="6">
    <source>
        <dbReference type="ARBA" id="ARBA00022801"/>
    </source>
</evidence>
<dbReference type="Gene3D" id="3.30.70.270">
    <property type="match status" value="2"/>
</dbReference>
<dbReference type="CDD" id="cd01647">
    <property type="entry name" value="RT_LTR"/>
    <property type="match status" value="1"/>
</dbReference>
<dbReference type="GO" id="GO:0003964">
    <property type="term" value="F:RNA-directed DNA polymerase activity"/>
    <property type="evidence" value="ECO:0007669"/>
    <property type="project" value="UniProtKB-KW"/>
</dbReference>
<dbReference type="PROSITE" id="PS50878">
    <property type="entry name" value="RT_POL"/>
    <property type="match status" value="1"/>
</dbReference>
<sequence length="1037" mass="117639">MQCPKNDLERKAMKSIPYASMVGSLMYAQTCTQLDISFVVGMLEENIPLQAENDELVIEEGHVAAFPENALLRRNIRTKRTNTRLRDFVQGKGASDIRDLKKVVELLEQRDNDFIALLDTRDQQTANRLDGIEAALENLRLTLVHHGPHPPPPFSTVSTNILDPPPGPKPPYHVRNVKVDFPRFDGENVLQWLFKAEQFFEFYGTPDEHRLSIAALHFEKDVIPWFQMITRTQPFQNWKQFVKALELEFGPSPYDCPRSTLFKLSQSNSVSNYYTEFMSLANRVYGLSPDALLDCFISGLKPDLKREVIAQNPLSILKAVSLAKLFEEKYIPKPKSQPPYKPYTQTTPYTYPKLQNSQPPLLPTPTVKPFAQPANTIKKMTPTEMQIRREKGLCYTCDERFSPNHRCPNKHYMILQVDEEQCTHEDNVIQTDSVDSLPQDASDHHLSFNALKGSSGVGTIKFQGQINGCPVNILLDSGSSDNFLQPRIAHFLKLPIEPAPNFQVMVGNGNSMSAEGFISDLQVTVQGYTLQFPVYLLPVAGADLVLGAAWLATLGPHVADYSALAFKFLLDGKFITLYGEKQNLPQLAQFHHIKRLHQTHAIAEVFSIQLQESDNKSELCEEIPQNLEPALVLLLHTYKEVFNKPSGLPPQRFQDHSIPLIEGSNPVKVRPYRYAHSQKAQIEKMVADMLAEGIITPSTSPFSSPILLVKKKDGSWRFCTDYRALNTITVKDNFPMPTVDELLDELFGAQFFSKLDLRSGYHQILVKPEDRHKTAFRTHQGHYEWLVMPFGLTNAPATFQQLMNRVFQKLLRKCVLVFFDDILVYSPNWSSHLQHLEAVLQLLQSHVLYAKLSKCTFATQQVDYLGHTVSAKGVSMDKAKVQAILNWPEPTNLKQLRGFLGITGYYRRFIKNYAALAQPLTNLLKKDAFHWSDIASKTFQSLREAITTTPVLALPNFNQPFILETDASGTGIGVVLSQGKHPIAFFSKKLSPRMQKQSAYSRELYAITEALAKFRHYLLGHQFTIRTDQRSLRHLTD</sequence>
<dbReference type="CDD" id="cd00303">
    <property type="entry name" value="retropepsin_like"/>
    <property type="match status" value="1"/>
</dbReference>
<keyword evidence="5" id="KW-0255">Endonuclease</keyword>
<dbReference type="Gene3D" id="3.10.20.370">
    <property type="match status" value="1"/>
</dbReference>
<dbReference type="GO" id="GO:0008233">
    <property type="term" value="F:peptidase activity"/>
    <property type="evidence" value="ECO:0007669"/>
    <property type="project" value="UniProtKB-KW"/>
</dbReference>
<gene>
    <name evidence="10" type="ORF">V8G54_010308</name>
</gene>
<dbReference type="PANTHER" id="PTHR37984">
    <property type="entry name" value="PROTEIN CBG26694"/>
    <property type="match status" value="1"/>
</dbReference>
<dbReference type="FunFam" id="3.10.10.10:FF:000007">
    <property type="entry name" value="Retrovirus-related Pol polyprotein from transposon 17.6-like Protein"/>
    <property type="match status" value="1"/>
</dbReference>
<protein>
    <recommendedName>
        <fullName evidence="9">Reverse transcriptase domain-containing protein</fullName>
    </recommendedName>
</protein>
<keyword evidence="8" id="KW-0511">Multifunctional enzyme</keyword>
<dbReference type="SUPFAM" id="SSF56672">
    <property type="entry name" value="DNA/RNA polymerases"/>
    <property type="match status" value="1"/>
</dbReference>
<keyword evidence="11" id="KW-1185">Reference proteome</keyword>
<dbReference type="EMBL" id="CP144698">
    <property type="protein sequence ID" value="WVZ17326.1"/>
    <property type="molecule type" value="Genomic_DNA"/>
</dbReference>
<evidence type="ECO:0000256" key="5">
    <source>
        <dbReference type="ARBA" id="ARBA00022759"/>
    </source>
</evidence>
<evidence type="ECO:0000256" key="4">
    <source>
        <dbReference type="ARBA" id="ARBA00022722"/>
    </source>
</evidence>
<keyword evidence="2" id="KW-0808">Transferase</keyword>
<dbReference type="InterPro" id="IPR000477">
    <property type="entry name" value="RT_dom"/>
</dbReference>
<feature type="domain" description="Reverse transcriptase" evidence="9">
    <location>
        <begin position="690"/>
        <end position="869"/>
    </location>
</feature>
<dbReference type="InterPro" id="IPR021109">
    <property type="entry name" value="Peptidase_aspartic_dom_sf"/>
</dbReference>
<evidence type="ECO:0000313" key="11">
    <source>
        <dbReference type="Proteomes" id="UP001374535"/>
    </source>
</evidence>
<dbReference type="InterPro" id="IPR043502">
    <property type="entry name" value="DNA/RNA_pol_sf"/>
</dbReference>
<dbReference type="GO" id="GO:0004519">
    <property type="term" value="F:endonuclease activity"/>
    <property type="evidence" value="ECO:0007669"/>
    <property type="project" value="UniProtKB-KW"/>
</dbReference>
<keyword evidence="1" id="KW-0645">Protease</keyword>
<evidence type="ECO:0000256" key="8">
    <source>
        <dbReference type="ARBA" id="ARBA00023268"/>
    </source>
</evidence>
<evidence type="ECO:0000256" key="7">
    <source>
        <dbReference type="ARBA" id="ARBA00022918"/>
    </source>
</evidence>
<keyword evidence="4" id="KW-0540">Nuclease</keyword>
<keyword evidence="7" id="KW-0695">RNA-directed DNA polymerase</keyword>
<dbReference type="Gene3D" id="2.40.70.10">
    <property type="entry name" value="Acid Proteases"/>
    <property type="match status" value="1"/>
</dbReference>
<keyword evidence="6" id="KW-0378">Hydrolase</keyword>
<dbReference type="Pfam" id="PF00078">
    <property type="entry name" value="RVT_1"/>
    <property type="match status" value="1"/>
</dbReference>
<dbReference type="FunFam" id="3.30.70.270:FF:000020">
    <property type="entry name" value="Transposon Tf2-6 polyprotein-like Protein"/>
    <property type="match status" value="1"/>
</dbReference>
<dbReference type="InterPro" id="IPR050951">
    <property type="entry name" value="Retrovirus_Pol_polyprotein"/>
</dbReference>
<dbReference type="AlphaFoldDB" id="A0AAQ3S6A6"/>
<dbReference type="InterPro" id="IPR005162">
    <property type="entry name" value="Retrotrans_gag_dom"/>
</dbReference>
<evidence type="ECO:0000256" key="1">
    <source>
        <dbReference type="ARBA" id="ARBA00022670"/>
    </source>
</evidence>
<dbReference type="GO" id="GO:0006508">
    <property type="term" value="P:proteolysis"/>
    <property type="evidence" value="ECO:0007669"/>
    <property type="project" value="UniProtKB-KW"/>
</dbReference>
<dbReference type="Gene3D" id="3.10.10.10">
    <property type="entry name" value="HIV Type 1 Reverse Transcriptase, subunit A, domain 1"/>
    <property type="match status" value="1"/>
</dbReference>
<proteinExistence type="predicted"/>
<dbReference type="Proteomes" id="UP001374535">
    <property type="component" value="Chromosome 3"/>
</dbReference>
<evidence type="ECO:0000256" key="2">
    <source>
        <dbReference type="ARBA" id="ARBA00022679"/>
    </source>
</evidence>
<evidence type="ECO:0000313" key="10">
    <source>
        <dbReference type="EMBL" id="WVZ17326.1"/>
    </source>
</evidence>
<dbReference type="FunFam" id="3.10.20.370:FF:000001">
    <property type="entry name" value="Retrovirus-related Pol polyprotein from transposon 17.6-like protein"/>
    <property type="match status" value="1"/>
</dbReference>
<keyword evidence="3" id="KW-0548">Nucleotidyltransferase</keyword>
<dbReference type="InterPro" id="IPR041577">
    <property type="entry name" value="RT_RNaseH_2"/>
</dbReference>
<dbReference type="Pfam" id="PF03732">
    <property type="entry name" value="Retrotrans_gag"/>
    <property type="match status" value="1"/>
</dbReference>
<dbReference type="PANTHER" id="PTHR37984:SF5">
    <property type="entry name" value="PROTEIN NYNRIN-LIKE"/>
    <property type="match status" value="1"/>
</dbReference>
<dbReference type="CDD" id="cd09274">
    <property type="entry name" value="RNase_HI_RT_Ty3"/>
    <property type="match status" value="1"/>
</dbReference>